<evidence type="ECO:0000313" key="5">
    <source>
        <dbReference type="EMBL" id="WUV48948.1"/>
    </source>
</evidence>
<dbReference type="Proteomes" id="UP001432062">
    <property type="component" value="Chromosome"/>
</dbReference>
<evidence type="ECO:0000256" key="1">
    <source>
        <dbReference type="ARBA" id="ARBA00004167"/>
    </source>
</evidence>
<sequence length="270" mass="28646">MKRSSAHAALLLAVIGALVSLLGTGCASVSAVDAEPVVGALQEPPLTANTLHAELRLPLLRCQLPAIEMSAAGQRQFVQTELDCLTKAWDPALRAAGMSLAPLQLVVVDNVTTGCSKQVQSTDPAFYCGGNVYWPTDDPIHRGWGSQLGQYLMFVVMHEYGHHLQSSTGILRSADRDIDTAGEKSPLGLELSRRIELQAQCLAGVMLAAAQAGGMLPPAEAVDLIDIQSDTEEDPTHGTGVNSRRWVEAGYRGASTSSCNTWAAALDEVE</sequence>
<protein>
    <submittedName>
        <fullName evidence="5">Neutral zinc metallopeptidase</fullName>
    </submittedName>
</protein>
<reference evidence="5" key="1">
    <citation type="submission" date="2022-10" db="EMBL/GenBank/DDBJ databases">
        <title>The complete genomes of actinobacterial strains from the NBC collection.</title>
        <authorList>
            <person name="Joergensen T.S."/>
            <person name="Alvarez Arevalo M."/>
            <person name="Sterndorff E.B."/>
            <person name="Faurdal D."/>
            <person name="Vuksanovic O."/>
            <person name="Mourched A.-S."/>
            <person name="Charusanti P."/>
            <person name="Shaw S."/>
            <person name="Blin K."/>
            <person name="Weber T."/>
        </authorList>
    </citation>
    <scope>NUCLEOTIDE SEQUENCE</scope>
    <source>
        <strain evidence="5">NBC_01482</strain>
    </source>
</reference>
<accession>A0ABZ1Z109</accession>
<evidence type="ECO:0000256" key="4">
    <source>
        <dbReference type="ARBA" id="ARBA00023136"/>
    </source>
</evidence>
<name>A0ABZ1Z109_9NOCA</name>
<dbReference type="Pfam" id="PF04228">
    <property type="entry name" value="Zn_peptidase"/>
    <property type="match status" value="1"/>
</dbReference>
<dbReference type="InterPro" id="IPR007343">
    <property type="entry name" value="Uncharacterised_pept_Zn_put"/>
</dbReference>
<dbReference type="PANTHER" id="PTHR30168">
    <property type="entry name" value="PUTATIVE MEMBRANE PROTEIN YPFJ"/>
    <property type="match status" value="1"/>
</dbReference>
<evidence type="ECO:0000256" key="2">
    <source>
        <dbReference type="ARBA" id="ARBA00022692"/>
    </source>
</evidence>
<keyword evidence="4" id="KW-0472">Membrane</keyword>
<keyword evidence="2" id="KW-0812">Transmembrane</keyword>
<dbReference type="EMBL" id="CP109441">
    <property type="protein sequence ID" value="WUV48948.1"/>
    <property type="molecule type" value="Genomic_DNA"/>
</dbReference>
<dbReference type="RefSeq" id="WP_329413389.1">
    <property type="nucleotide sequence ID" value="NZ_CP109441.1"/>
</dbReference>
<evidence type="ECO:0000256" key="3">
    <source>
        <dbReference type="ARBA" id="ARBA00022989"/>
    </source>
</evidence>
<keyword evidence="6" id="KW-1185">Reference proteome</keyword>
<comment type="subcellular location">
    <subcellularLocation>
        <location evidence="1">Membrane</location>
        <topology evidence="1">Single-pass membrane protein</topology>
    </subcellularLocation>
</comment>
<proteinExistence type="predicted"/>
<dbReference type="PROSITE" id="PS51257">
    <property type="entry name" value="PROKAR_LIPOPROTEIN"/>
    <property type="match status" value="1"/>
</dbReference>
<evidence type="ECO:0000313" key="6">
    <source>
        <dbReference type="Proteomes" id="UP001432062"/>
    </source>
</evidence>
<gene>
    <name evidence="5" type="ORF">OG563_12555</name>
</gene>
<keyword evidence="3" id="KW-1133">Transmembrane helix</keyword>
<organism evidence="5 6">
    <name type="scientific">Nocardia vinacea</name>
    <dbReference type="NCBI Taxonomy" id="96468"/>
    <lineage>
        <taxon>Bacteria</taxon>
        <taxon>Bacillati</taxon>
        <taxon>Actinomycetota</taxon>
        <taxon>Actinomycetes</taxon>
        <taxon>Mycobacteriales</taxon>
        <taxon>Nocardiaceae</taxon>
        <taxon>Nocardia</taxon>
    </lineage>
</organism>
<dbReference type="PANTHER" id="PTHR30168:SF0">
    <property type="entry name" value="INNER MEMBRANE PROTEIN"/>
    <property type="match status" value="1"/>
</dbReference>